<reference evidence="3" key="1">
    <citation type="journal article" date="2019" name="Int. J. Syst. Evol. Microbiol.">
        <title>The Global Catalogue of Microorganisms (GCM) 10K type strain sequencing project: providing services to taxonomists for standard genome sequencing and annotation.</title>
        <authorList>
            <consortium name="The Broad Institute Genomics Platform"/>
            <consortium name="The Broad Institute Genome Sequencing Center for Infectious Disease"/>
            <person name="Wu L."/>
            <person name="Ma J."/>
        </authorList>
    </citation>
    <scope>NUCLEOTIDE SEQUENCE [LARGE SCALE GENOMIC DNA]</scope>
    <source>
        <strain evidence="3">JCM 3296</strain>
    </source>
</reference>
<keyword evidence="3" id="KW-1185">Reference proteome</keyword>
<feature type="compositionally biased region" description="Basic and acidic residues" evidence="1">
    <location>
        <begin position="204"/>
        <end position="216"/>
    </location>
</feature>
<sequence>MFDHLRDLKIADVRIPPAPPAPAGPPPEPADSYQATDPSRSLWITVDRDSKVLRIEVSGTWEDRLPVAEFDDAVFMTYVNAVQMAAAAEAPARLRAAAEGPAEPSADDVVTDFHDWLADVAQRRAAIGQKLREIEENAAASADQGVIEVHGPYGLLMLRVRGGNLLGIATNTEALSKANAGMVQQALWEAFSDAGLTSPSTARQEPEPVRRPRRDDEVVIEDDLWKGFGSQ</sequence>
<evidence type="ECO:0000256" key="1">
    <source>
        <dbReference type="SAM" id="MobiDB-lite"/>
    </source>
</evidence>
<name>A0ABQ2UV24_9PSEU</name>
<feature type="region of interest" description="Disordered" evidence="1">
    <location>
        <begin position="13"/>
        <end position="38"/>
    </location>
</feature>
<organism evidence="2 3">
    <name type="scientific">Lentzea flava</name>
    <dbReference type="NCBI Taxonomy" id="103732"/>
    <lineage>
        <taxon>Bacteria</taxon>
        <taxon>Bacillati</taxon>
        <taxon>Actinomycetota</taxon>
        <taxon>Actinomycetes</taxon>
        <taxon>Pseudonocardiales</taxon>
        <taxon>Pseudonocardiaceae</taxon>
        <taxon>Lentzea</taxon>
    </lineage>
</organism>
<feature type="compositionally biased region" description="Pro residues" evidence="1">
    <location>
        <begin position="16"/>
        <end position="29"/>
    </location>
</feature>
<protein>
    <recommendedName>
        <fullName evidence="4">YbaB/EbfC DNA-binding family protein</fullName>
    </recommendedName>
</protein>
<comment type="caution">
    <text evidence="2">The sequence shown here is derived from an EMBL/GenBank/DDBJ whole genome shotgun (WGS) entry which is preliminary data.</text>
</comment>
<dbReference type="RefSeq" id="WP_189255972.1">
    <property type="nucleotide sequence ID" value="NZ_BMRE01000021.1"/>
</dbReference>
<feature type="region of interest" description="Disordered" evidence="1">
    <location>
        <begin position="195"/>
        <end position="216"/>
    </location>
</feature>
<proteinExistence type="predicted"/>
<accession>A0ABQ2UV24</accession>
<dbReference type="Proteomes" id="UP000649573">
    <property type="component" value="Unassembled WGS sequence"/>
</dbReference>
<gene>
    <name evidence="2" type="ORF">GCM10010178_48230</name>
</gene>
<evidence type="ECO:0000313" key="3">
    <source>
        <dbReference type="Proteomes" id="UP000649573"/>
    </source>
</evidence>
<evidence type="ECO:0000313" key="2">
    <source>
        <dbReference type="EMBL" id="GGU49759.1"/>
    </source>
</evidence>
<dbReference type="EMBL" id="BMRE01000021">
    <property type="protein sequence ID" value="GGU49759.1"/>
    <property type="molecule type" value="Genomic_DNA"/>
</dbReference>
<evidence type="ECO:0008006" key="4">
    <source>
        <dbReference type="Google" id="ProtNLM"/>
    </source>
</evidence>